<dbReference type="WBParaSite" id="L893_g33006.t1">
    <property type="protein sequence ID" value="L893_g33006.t1"/>
    <property type="gene ID" value="L893_g33006"/>
</dbReference>
<evidence type="ECO:0000313" key="1">
    <source>
        <dbReference type="Proteomes" id="UP000095287"/>
    </source>
</evidence>
<sequence length="299" mass="34607">MDRVPIAFHDAVCATLYTDALSSLGELSGYFGYLARSTWRDRAYYVSSVKDGIEKEGHINYDSDGRKVSASEEIEAVPKKSVHIVMINLYDRKEENVSRAIVKRYPYSSFQFALLSSSINEAWVDFACSLKRLDTVLIMKTLDDDVIRLFQKLVDGRKFCWLPIFEEACEGNMLALLKMLLCQDQFMHLKIRNNLEGPWNSTVVQDLLQFWSENSEKVCPKEECDYIDKCYRHHNLCFSEPSCVYKFEEGKGDDRRRLYISFGCAHGKERTNGRRYASREGVDDLRLMRGTTLLRVLFA</sequence>
<organism evidence="1 2">
    <name type="scientific">Steinernema glaseri</name>
    <dbReference type="NCBI Taxonomy" id="37863"/>
    <lineage>
        <taxon>Eukaryota</taxon>
        <taxon>Metazoa</taxon>
        <taxon>Ecdysozoa</taxon>
        <taxon>Nematoda</taxon>
        <taxon>Chromadorea</taxon>
        <taxon>Rhabditida</taxon>
        <taxon>Tylenchina</taxon>
        <taxon>Panagrolaimomorpha</taxon>
        <taxon>Strongyloidoidea</taxon>
        <taxon>Steinernematidae</taxon>
        <taxon>Steinernema</taxon>
    </lineage>
</organism>
<reference evidence="2" key="1">
    <citation type="submission" date="2016-11" db="UniProtKB">
        <authorList>
            <consortium name="WormBaseParasite"/>
        </authorList>
    </citation>
    <scope>IDENTIFICATION</scope>
</reference>
<keyword evidence="1" id="KW-1185">Reference proteome</keyword>
<evidence type="ECO:0000313" key="2">
    <source>
        <dbReference type="WBParaSite" id="L893_g33006.t1"/>
    </source>
</evidence>
<protein>
    <submittedName>
        <fullName evidence="2">FBA_2 domain-containing protein</fullName>
    </submittedName>
</protein>
<dbReference type="Proteomes" id="UP000095287">
    <property type="component" value="Unplaced"/>
</dbReference>
<name>A0A1I8A5A3_9BILA</name>
<proteinExistence type="predicted"/>
<accession>A0A1I8A5A3</accession>
<dbReference type="AlphaFoldDB" id="A0A1I8A5A3"/>